<dbReference type="PANTHER" id="PTHR45658">
    <property type="entry name" value="GATA TRANSCRIPTION FACTOR"/>
    <property type="match status" value="1"/>
</dbReference>
<feature type="region of interest" description="Disordered" evidence="13">
    <location>
        <begin position="72"/>
        <end position="92"/>
    </location>
</feature>
<comment type="similarity">
    <text evidence="2 11">Belongs to the type IV zinc-finger family. Class A subfamily.</text>
</comment>
<dbReference type="InterPro" id="IPR013088">
    <property type="entry name" value="Znf_NHR/GATA"/>
</dbReference>
<evidence type="ECO:0000256" key="12">
    <source>
        <dbReference type="PROSITE-ProRule" id="PRU00094"/>
    </source>
</evidence>
<proteinExistence type="inferred from homology"/>
<evidence type="ECO:0000313" key="16">
    <source>
        <dbReference type="Proteomes" id="UP001443914"/>
    </source>
</evidence>
<dbReference type="PIRSF" id="PIRSF016992">
    <property type="entry name" value="TF_GATA_plant"/>
    <property type="match status" value="1"/>
</dbReference>
<keyword evidence="4 12" id="KW-0863">Zinc-finger</keyword>
<feature type="domain" description="GATA-type" evidence="14">
    <location>
        <begin position="253"/>
        <end position="289"/>
    </location>
</feature>
<dbReference type="InterPro" id="IPR000679">
    <property type="entry name" value="Znf_GATA"/>
</dbReference>
<keyword evidence="5" id="KW-0862">Zinc</keyword>
<reference evidence="15" key="1">
    <citation type="submission" date="2024-03" db="EMBL/GenBank/DDBJ databases">
        <title>WGS assembly of Saponaria officinalis var. Norfolk2.</title>
        <authorList>
            <person name="Jenkins J."/>
            <person name="Shu S."/>
            <person name="Grimwood J."/>
            <person name="Barry K."/>
            <person name="Goodstein D."/>
            <person name="Schmutz J."/>
            <person name="Leebens-Mack J."/>
            <person name="Osbourn A."/>
        </authorList>
    </citation>
    <scope>NUCLEOTIDE SEQUENCE [LARGE SCALE GENOMIC DNA]</scope>
    <source>
        <strain evidence="15">JIC</strain>
    </source>
</reference>
<keyword evidence="8 11" id="KW-0010">Activator</keyword>
<evidence type="ECO:0000256" key="6">
    <source>
        <dbReference type="ARBA" id="ARBA00023015"/>
    </source>
</evidence>
<dbReference type="SUPFAM" id="SSF57716">
    <property type="entry name" value="Glucocorticoid receptor-like (DNA-binding domain)"/>
    <property type="match status" value="1"/>
</dbReference>
<dbReference type="InterPro" id="IPR051140">
    <property type="entry name" value="GATA_TF"/>
</dbReference>
<keyword evidence="3" id="KW-0479">Metal-binding</keyword>
<dbReference type="InterPro" id="IPR016679">
    <property type="entry name" value="TF_GATA_pln"/>
</dbReference>
<keyword evidence="16" id="KW-1185">Reference proteome</keyword>
<evidence type="ECO:0000256" key="1">
    <source>
        <dbReference type="ARBA" id="ARBA00004123"/>
    </source>
</evidence>
<dbReference type="EMBL" id="JBDFQZ010000009">
    <property type="protein sequence ID" value="KAK9691018.1"/>
    <property type="molecule type" value="Genomic_DNA"/>
</dbReference>
<dbReference type="PROSITE" id="PS00344">
    <property type="entry name" value="GATA_ZN_FINGER_1"/>
    <property type="match status" value="1"/>
</dbReference>
<sequence>MKMECMEAKALKSSLCTEISMKSVTTHGILDDIWCGTGLPSDDFLIDDFFNLPNEENNSNSEKNDDFISEIGEEEDEEEEKESNSCASLSSSHDPVVRIDSAHFSAHLGIPDDDMQELELWSHFMDDSVHEPMVAYPKPSIDAHNKKPGFTFVNRVEPFKKQRIDRASFFPSAVPVKPRSKRLRSIGNRSWFTGSPPKTESSSSSSPSSPVSTLLFSPPVHDRGVFFVYGKAPLKKPKKKPASSLNGETGLNSSVQRRCTHCQVTKTPQWRAGPNGPKTLCNACGVRFKSGRLFPEYRPACSPTFSSEVHSNSHRKVLEMRRQKEVIEPTGSGQLVSSS</sequence>
<comment type="caution">
    <text evidence="15">The sequence shown here is derived from an EMBL/GenBank/DDBJ whole genome shotgun (WGS) entry which is preliminary data.</text>
</comment>
<dbReference type="GO" id="GO:0005634">
    <property type="term" value="C:nucleus"/>
    <property type="evidence" value="ECO:0007669"/>
    <property type="project" value="UniProtKB-SubCell"/>
</dbReference>
<keyword evidence="7 11" id="KW-0238">DNA-binding</keyword>
<evidence type="ECO:0000256" key="10">
    <source>
        <dbReference type="ARBA" id="ARBA00023242"/>
    </source>
</evidence>
<name>A0AAW1INN0_SAPOF</name>
<dbReference type="GO" id="GO:0045893">
    <property type="term" value="P:positive regulation of DNA-templated transcription"/>
    <property type="evidence" value="ECO:0007669"/>
    <property type="project" value="InterPro"/>
</dbReference>
<evidence type="ECO:0000259" key="14">
    <source>
        <dbReference type="PROSITE" id="PS50114"/>
    </source>
</evidence>
<dbReference type="GO" id="GO:0008270">
    <property type="term" value="F:zinc ion binding"/>
    <property type="evidence" value="ECO:0007669"/>
    <property type="project" value="UniProtKB-KW"/>
</dbReference>
<feature type="compositionally biased region" description="Low complexity" evidence="13">
    <location>
        <begin position="195"/>
        <end position="214"/>
    </location>
</feature>
<comment type="subcellular location">
    <subcellularLocation>
        <location evidence="1 11">Nucleus</location>
    </subcellularLocation>
</comment>
<evidence type="ECO:0000256" key="4">
    <source>
        <dbReference type="ARBA" id="ARBA00022771"/>
    </source>
</evidence>
<dbReference type="GO" id="GO:0030154">
    <property type="term" value="P:cell differentiation"/>
    <property type="evidence" value="ECO:0007669"/>
    <property type="project" value="TreeGrafter"/>
</dbReference>
<evidence type="ECO:0000313" key="15">
    <source>
        <dbReference type="EMBL" id="KAK9691018.1"/>
    </source>
</evidence>
<dbReference type="PANTHER" id="PTHR45658:SF41">
    <property type="entry name" value="GATA TRANSCRIPTION FACTOR 3"/>
    <property type="match status" value="1"/>
</dbReference>
<dbReference type="CDD" id="cd00202">
    <property type="entry name" value="ZnF_GATA"/>
    <property type="match status" value="1"/>
</dbReference>
<evidence type="ECO:0000256" key="11">
    <source>
        <dbReference type="PIRNR" id="PIRNR016992"/>
    </source>
</evidence>
<dbReference type="Proteomes" id="UP001443914">
    <property type="component" value="Unassembled WGS sequence"/>
</dbReference>
<accession>A0AAW1INN0</accession>
<keyword evidence="6 11" id="KW-0805">Transcription regulation</keyword>
<comment type="function">
    <text evidence="11">Transcriptional activator that specifically binds 5'-GATA-3' or 5'-GAT-3' motifs within gene promoters.</text>
</comment>
<feature type="region of interest" description="Disordered" evidence="13">
    <location>
        <begin position="185"/>
        <end position="214"/>
    </location>
</feature>
<gene>
    <name evidence="15" type="ORF">RND81_09G170800</name>
</gene>
<evidence type="ECO:0000256" key="2">
    <source>
        <dbReference type="ARBA" id="ARBA00005694"/>
    </source>
</evidence>
<dbReference type="SMART" id="SM00401">
    <property type="entry name" value="ZnF_GATA"/>
    <property type="match status" value="1"/>
</dbReference>
<evidence type="ECO:0000256" key="9">
    <source>
        <dbReference type="ARBA" id="ARBA00023163"/>
    </source>
</evidence>
<dbReference type="Gene3D" id="3.30.50.10">
    <property type="entry name" value="Erythroid Transcription Factor GATA-1, subunit A"/>
    <property type="match status" value="1"/>
</dbReference>
<dbReference type="PROSITE" id="PS50114">
    <property type="entry name" value="GATA_ZN_FINGER_2"/>
    <property type="match status" value="1"/>
</dbReference>
<dbReference type="GO" id="GO:0043565">
    <property type="term" value="F:sequence-specific DNA binding"/>
    <property type="evidence" value="ECO:0007669"/>
    <property type="project" value="InterPro"/>
</dbReference>
<keyword evidence="10 11" id="KW-0539">Nucleus</keyword>
<keyword evidence="9 11" id="KW-0804">Transcription</keyword>
<protein>
    <recommendedName>
        <fullName evidence="11">GATA transcription factor</fullName>
    </recommendedName>
</protein>
<feature type="compositionally biased region" description="Acidic residues" evidence="13">
    <location>
        <begin position="72"/>
        <end position="81"/>
    </location>
</feature>
<evidence type="ECO:0000256" key="7">
    <source>
        <dbReference type="ARBA" id="ARBA00023125"/>
    </source>
</evidence>
<dbReference type="AlphaFoldDB" id="A0AAW1INN0"/>
<dbReference type="FunFam" id="3.30.50.10:FF:000018">
    <property type="entry name" value="GATA transcription factor"/>
    <property type="match status" value="1"/>
</dbReference>
<dbReference type="Pfam" id="PF00320">
    <property type="entry name" value="GATA"/>
    <property type="match status" value="1"/>
</dbReference>
<evidence type="ECO:0000256" key="3">
    <source>
        <dbReference type="ARBA" id="ARBA00022723"/>
    </source>
</evidence>
<evidence type="ECO:0000256" key="13">
    <source>
        <dbReference type="SAM" id="MobiDB-lite"/>
    </source>
</evidence>
<organism evidence="15 16">
    <name type="scientific">Saponaria officinalis</name>
    <name type="common">Common soapwort</name>
    <name type="synonym">Lychnis saponaria</name>
    <dbReference type="NCBI Taxonomy" id="3572"/>
    <lineage>
        <taxon>Eukaryota</taxon>
        <taxon>Viridiplantae</taxon>
        <taxon>Streptophyta</taxon>
        <taxon>Embryophyta</taxon>
        <taxon>Tracheophyta</taxon>
        <taxon>Spermatophyta</taxon>
        <taxon>Magnoliopsida</taxon>
        <taxon>eudicotyledons</taxon>
        <taxon>Gunneridae</taxon>
        <taxon>Pentapetalae</taxon>
        <taxon>Caryophyllales</taxon>
        <taxon>Caryophyllaceae</taxon>
        <taxon>Caryophylleae</taxon>
        <taxon>Saponaria</taxon>
    </lineage>
</organism>
<evidence type="ECO:0000256" key="5">
    <source>
        <dbReference type="ARBA" id="ARBA00022833"/>
    </source>
</evidence>
<evidence type="ECO:0000256" key="8">
    <source>
        <dbReference type="ARBA" id="ARBA00023159"/>
    </source>
</evidence>